<name>A0ABY6K1Y2_9ARAC</name>
<evidence type="ECO:0000313" key="2">
    <source>
        <dbReference type="Proteomes" id="UP001235939"/>
    </source>
</evidence>
<evidence type="ECO:0000313" key="1">
    <source>
        <dbReference type="EMBL" id="UYV62894.1"/>
    </source>
</evidence>
<dbReference type="EMBL" id="CP092864">
    <property type="protein sequence ID" value="UYV62894.1"/>
    <property type="molecule type" value="Genomic_DNA"/>
</dbReference>
<keyword evidence="2" id="KW-1185">Reference proteome</keyword>
<protein>
    <submittedName>
        <fullName evidence="1">Uncharacterized protein</fullName>
    </submittedName>
</protein>
<accession>A0ABY6K1Y2</accession>
<dbReference type="Proteomes" id="UP001235939">
    <property type="component" value="Chromosome 02"/>
</dbReference>
<sequence length="316" mass="35159">MWVTVGNEGHRFPHDDDLTFSCRRLWQMAPKCYASRSVARVESAPKPAGLVAAETCYHLEDTGTSGWRDEMLMLGKIEGRKEELKCAGWKGSRKLLGVTRRDDEGLDGIPPPLLQQQTLSVTNKMRCEWPTWDLRRAFRSWISALVEGGGGPSASSSPSWVVWRMALLYFTSSSSMARCESCSLSCISFSNFCRASWCCSFCSFCQVSRDSLISASFLKLGHMALVLQLFALSFVLPAQLGQSLPLLGRSLSLYLQVLLGVGHFLFQGLDAAELVGEWCKLSTLYTQDPGLGTFLKKILLQRPLILEKVLPTKLDE</sequence>
<proteinExistence type="predicted"/>
<reference evidence="1 2" key="1">
    <citation type="submission" date="2022-01" db="EMBL/GenBank/DDBJ databases">
        <title>A chromosomal length assembly of Cordylochernes scorpioides.</title>
        <authorList>
            <person name="Zeh D."/>
            <person name="Zeh J."/>
        </authorList>
    </citation>
    <scope>NUCLEOTIDE SEQUENCE [LARGE SCALE GENOMIC DNA]</scope>
    <source>
        <strain evidence="1">IN4F17</strain>
        <tissue evidence="1">Whole Body</tissue>
    </source>
</reference>
<organism evidence="1 2">
    <name type="scientific">Cordylochernes scorpioides</name>
    <dbReference type="NCBI Taxonomy" id="51811"/>
    <lineage>
        <taxon>Eukaryota</taxon>
        <taxon>Metazoa</taxon>
        <taxon>Ecdysozoa</taxon>
        <taxon>Arthropoda</taxon>
        <taxon>Chelicerata</taxon>
        <taxon>Arachnida</taxon>
        <taxon>Pseudoscorpiones</taxon>
        <taxon>Cheliferoidea</taxon>
        <taxon>Chernetidae</taxon>
        <taxon>Cordylochernes</taxon>
    </lineage>
</organism>
<gene>
    <name evidence="1" type="ORF">LAZ67_2002285</name>
</gene>